<dbReference type="PANTHER" id="PTHR30146">
    <property type="entry name" value="LACI-RELATED TRANSCRIPTIONAL REPRESSOR"/>
    <property type="match status" value="1"/>
</dbReference>
<organism evidence="6 7">
    <name type="scientific">Aequitasia blattaphilus</name>
    <dbReference type="NCBI Taxonomy" id="2949332"/>
    <lineage>
        <taxon>Bacteria</taxon>
        <taxon>Bacillati</taxon>
        <taxon>Bacillota</taxon>
        <taxon>Clostridia</taxon>
        <taxon>Lachnospirales</taxon>
        <taxon>Lachnospiraceae</taxon>
        <taxon>Aequitasia</taxon>
    </lineage>
</organism>
<dbReference type="Pfam" id="PF13377">
    <property type="entry name" value="Peripla_BP_3"/>
    <property type="match status" value="1"/>
</dbReference>
<dbReference type="CDD" id="cd06267">
    <property type="entry name" value="PBP1_LacI_sugar_binding-like"/>
    <property type="match status" value="1"/>
</dbReference>
<name>A0ABT1EDH1_9FIRM</name>
<dbReference type="Gene3D" id="3.40.50.2300">
    <property type="match status" value="2"/>
</dbReference>
<keyword evidence="2" id="KW-0238">DNA-binding</keyword>
<evidence type="ECO:0000313" key="6">
    <source>
        <dbReference type="EMBL" id="MCP1103007.1"/>
    </source>
</evidence>
<dbReference type="SUPFAM" id="SSF47413">
    <property type="entry name" value="lambda repressor-like DNA-binding domains"/>
    <property type="match status" value="1"/>
</dbReference>
<dbReference type="Pfam" id="PF00356">
    <property type="entry name" value="LacI"/>
    <property type="match status" value="1"/>
</dbReference>
<reference evidence="6 7" key="1">
    <citation type="journal article" date="2022" name="Genome Biol. Evol.">
        <title>Host diet, physiology and behaviors set the stage for Lachnospiraceae cladogenesis.</title>
        <authorList>
            <person name="Vera-Ponce De Leon A."/>
            <person name="Schneider M."/>
            <person name="Jahnes B.C."/>
            <person name="Sadowski V."/>
            <person name="Camuy-Velez L.A."/>
            <person name="Duan J."/>
            <person name="Sabree Z.L."/>
        </authorList>
    </citation>
    <scope>NUCLEOTIDE SEQUENCE [LARGE SCALE GENOMIC DNA]</scope>
    <source>
        <strain evidence="6 7">PAL113</strain>
    </source>
</reference>
<dbReference type="InterPro" id="IPR010982">
    <property type="entry name" value="Lambda_DNA-bd_dom_sf"/>
</dbReference>
<accession>A0ABT1EDH1</accession>
<evidence type="ECO:0000256" key="2">
    <source>
        <dbReference type="ARBA" id="ARBA00023125"/>
    </source>
</evidence>
<dbReference type="InterPro" id="IPR046335">
    <property type="entry name" value="LacI/GalR-like_sensor"/>
</dbReference>
<gene>
    <name evidence="6" type="ORF">NK125_11320</name>
</gene>
<dbReference type="PROSITE" id="PS50943">
    <property type="entry name" value="HTH_CROC1"/>
    <property type="match status" value="1"/>
</dbReference>
<feature type="domain" description="HTH lacI-type" evidence="4">
    <location>
        <begin position="2"/>
        <end position="57"/>
    </location>
</feature>
<dbReference type="InterPro" id="IPR028082">
    <property type="entry name" value="Peripla_BP_I"/>
</dbReference>
<dbReference type="InterPro" id="IPR001387">
    <property type="entry name" value="Cro/C1-type_HTH"/>
</dbReference>
<evidence type="ECO:0000259" key="4">
    <source>
        <dbReference type="PROSITE" id="PS50932"/>
    </source>
</evidence>
<dbReference type="Gene3D" id="1.10.260.40">
    <property type="entry name" value="lambda repressor-like DNA-binding domains"/>
    <property type="match status" value="1"/>
</dbReference>
<dbReference type="RefSeq" id="WP_262066793.1">
    <property type="nucleotide sequence ID" value="NZ_JAMXOD010000016.1"/>
</dbReference>
<dbReference type="SUPFAM" id="SSF53822">
    <property type="entry name" value="Periplasmic binding protein-like I"/>
    <property type="match status" value="1"/>
</dbReference>
<keyword evidence="1" id="KW-0805">Transcription regulation</keyword>
<keyword evidence="3" id="KW-0804">Transcription</keyword>
<dbReference type="Proteomes" id="UP001523566">
    <property type="component" value="Unassembled WGS sequence"/>
</dbReference>
<comment type="caution">
    <text evidence="6">The sequence shown here is derived from an EMBL/GenBank/DDBJ whole genome shotgun (WGS) entry which is preliminary data.</text>
</comment>
<dbReference type="EMBL" id="JAMZFW010000016">
    <property type="protein sequence ID" value="MCP1103007.1"/>
    <property type="molecule type" value="Genomic_DNA"/>
</dbReference>
<dbReference type="CDD" id="cd01392">
    <property type="entry name" value="HTH_LacI"/>
    <property type="match status" value="1"/>
</dbReference>
<evidence type="ECO:0000256" key="3">
    <source>
        <dbReference type="ARBA" id="ARBA00023163"/>
    </source>
</evidence>
<dbReference type="SMART" id="SM00354">
    <property type="entry name" value="HTH_LACI"/>
    <property type="match status" value="1"/>
</dbReference>
<proteinExistence type="predicted"/>
<evidence type="ECO:0000313" key="7">
    <source>
        <dbReference type="Proteomes" id="UP001523566"/>
    </source>
</evidence>
<feature type="domain" description="HTH cro/C1-type" evidence="5">
    <location>
        <begin position="3"/>
        <end position="47"/>
    </location>
</feature>
<sequence length="340" mass="38811">MVTIKEIANEAGVSATTVSNVLHGKVNKVSPHMIEKIQELLKEHNYIPRFGLNALTSKGSRMIAVLISTPDFAEETPYERPFYGNIIGTLESLLRERGYYMIVFSSKDISEIMRMSLGWNVDGIIAISMAKKYFQKIKEMTEKPVISIDMDVSSEKSAGDMYNVTSPDYEAGKMMMDYLLEKGTKEVIYVANVKRGSDYRRYQGAKSSYSKFFKRQKELKMVFLEHTYEERMKQYDELAKCRGKDAALFFATDLNAAEAIEYFNRTGVKIPEEISVVGTDDNIYARLATPRLTTIRVDSSEKAKMAADILLDIVEGKEVEEYQREIEISFVERESVKLVR</sequence>
<keyword evidence="7" id="KW-1185">Reference proteome</keyword>
<dbReference type="PROSITE" id="PS00356">
    <property type="entry name" value="HTH_LACI_1"/>
    <property type="match status" value="1"/>
</dbReference>
<dbReference type="PANTHER" id="PTHR30146:SF24">
    <property type="entry name" value="XYLOSE OPERON REGULATORY PROTEIN"/>
    <property type="match status" value="1"/>
</dbReference>
<evidence type="ECO:0000259" key="5">
    <source>
        <dbReference type="PROSITE" id="PS50943"/>
    </source>
</evidence>
<dbReference type="PROSITE" id="PS50932">
    <property type="entry name" value="HTH_LACI_2"/>
    <property type="match status" value="1"/>
</dbReference>
<protein>
    <submittedName>
        <fullName evidence="6">LacI family transcriptional regulator</fullName>
    </submittedName>
</protein>
<dbReference type="InterPro" id="IPR000843">
    <property type="entry name" value="HTH_LacI"/>
</dbReference>
<evidence type="ECO:0000256" key="1">
    <source>
        <dbReference type="ARBA" id="ARBA00023015"/>
    </source>
</evidence>